<sequence>MPRFPGRSAVWQFFTVDPSGKAQCNTCGLLVSRTRGNTKAMATHMISHNQALSSKKDVEDIEKRVARFLASTNTAANVVENNSFRDLFSKEDQAHLPSRK</sequence>
<dbReference type="EnsemblMetazoa" id="PPA30843.1">
    <property type="protein sequence ID" value="PPA30843.1"/>
    <property type="gene ID" value="WBGene00203709"/>
</dbReference>
<accession>A0A8R1YSR4</accession>
<keyword evidence="5" id="KW-1185">Reference proteome</keyword>
<keyword evidence="1" id="KW-0479">Metal-binding</keyword>
<evidence type="ECO:0000256" key="1">
    <source>
        <dbReference type="ARBA" id="ARBA00022723"/>
    </source>
</evidence>
<protein>
    <submittedName>
        <fullName evidence="4">BED-type domain-containing protein</fullName>
    </submittedName>
</protein>
<evidence type="ECO:0000256" key="2">
    <source>
        <dbReference type="ARBA" id="ARBA00022771"/>
    </source>
</evidence>
<evidence type="ECO:0000256" key="3">
    <source>
        <dbReference type="ARBA" id="ARBA00022833"/>
    </source>
</evidence>
<dbReference type="Pfam" id="PF02892">
    <property type="entry name" value="zf-BED"/>
    <property type="match status" value="1"/>
</dbReference>
<dbReference type="SMART" id="SM00614">
    <property type="entry name" value="ZnF_BED"/>
    <property type="match status" value="1"/>
</dbReference>
<evidence type="ECO:0000313" key="4">
    <source>
        <dbReference type="EnsemblMetazoa" id="PPA30843.1"/>
    </source>
</evidence>
<dbReference type="GO" id="GO:0008270">
    <property type="term" value="F:zinc ion binding"/>
    <property type="evidence" value="ECO:0007669"/>
    <property type="project" value="UniProtKB-KW"/>
</dbReference>
<proteinExistence type="predicted"/>
<accession>A0A2A6B6Z8</accession>
<dbReference type="InterPro" id="IPR003656">
    <property type="entry name" value="Znf_BED"/>
</dbReference>
<organism evidence="4 5">
    <name type="scientific">Pristionchus pacificus</name>
    <name type="common">Parasitic nematode worm</name>
    <dbReference type="NCBI Taxonomy" id="54126"/>
    <lineage>
        <taxon>Eukaryota</taxon>
        <taxon>Metazoa</taxon>
        <taxon>Ecdysozoa</taxon>
        <taxon>Nematoda</taxon>
        <taxon>Chromadorea</taxon>
        <taxon>Rhabditida</taxon>
        <taxon>Rhabditina</taxon>
        <taxon>Diplogasteromorpha</taxon>
        <taxon>Diplogasteroidea</taxon>
        <taxon>Neodiplogasteridae</taxon>
        <taxon>Pristionchus</taxon>
    </lineage>
</organism>
<evidence type="ECO:0000313" key="5">
    <source>
        <dbReference type="Proteomes" id="UP000005239"/>
    </source>
</evidence>
<reference evidence="5" key="1">
    <citation type="journal article" date="2008" name="Nat. Genet.">
        <title>The Pristionchus pacificus genome provides a unique perspective on nematode lifestyle and parasitism.</title>
        <authorList>
            <person name="Dieterich C."/>
            <person name="Clifton S.W."/>
            <person name="Schuster L.N."/>
            <person name="Chinwalla A."/>
            <person name="Delehaunty K."/>
            <person name="Dinkelacker I."/>
            <person name="Fulton L."/>
            <person name="Fulton R."/>
            <person name="Godfrey J."/>
            <person name="Minx P."/>
            <person name="Mitreva M."/>
            <person name="Roeseler W."/>
            <person name="Tian H."/>
            <person name="Witte H."/>
            <person name="Yang S.P."/>
            <person name="Wilson R.K."/>
            <person name="Sommer R.J."/>
        </authorList>
    </citation>
    <scope>NUCLEOTIDE SEQUENCE [LARGE SCALE GENOMIC DNA]</scope>
    <source>
        <strain evidence="5">PS312</strain>
    </source>
</reference>
<name>A0A2A6B6Z8_PRIPA</name>
<dbReference type="AlphaFoldDB" id="A0A2A6B6Z8"/>
<dbReference type="OrthoDB" id="6772535at2759"/>
<dbReference type="GO" id="GO:0003677">
    <property type="term" value="F:DNA binding"/>
    <property type="evidence" value="ECO:0007669"/>
    <property type="project" value="InterPro"/>
</dbReference>
<dbReference type="SUPFAM" id="SSF57667">
    <property type="entry name" value="beta-beta-alpha zinc fingers"/>
    <property type="match status" value="1"/>
</dbReference>
<gene>
    <name evidence="4" type="primary">WBGene00203709</name>
</gene>
<keyword evidence="2" id="KW-0863">Zinc-finger</keyword>
<dbReference type="Proteomes" id="UP000005239">
    <property type="component" value="Unassembled WGS sequence"/>
</dbReference>
<reference evidence="4" key="2">
    <citation type="submission" date="2022-06" db="UniProtKB">
        <authorList>
            <consortium name="EnsemblMetazoa"/>
        </authorList>
    </citation>
    <scope>IDENTIFICATION</scope>
    <source>
        <strain evidence="4">PS312</strain>
    </source>
</reference>
<dbReference type="InterPro" id="IPR036236">
    <property type="entry name" value="Znf_C2H2_sf"/>
</dbReference>
<keyword evidence="3" id="KW-0862">Zinc</keyword>